<gene>
    <name evidence="6" type="ORF">CVT23_09765</name>
</gene>
<evidence type="ECO:0000256" key="3">
    <source>
        <dbReference type="ARBA" id="ARBA00055068"/>
    </source>
</evidence>
<comment type="catalytic activity">
    <reaction evidence="2">
        <text>4-(gamma-L-glutamylamino)butanoate + H2O = 4-aminobutanoate + L-glutamate</text>
        <dbReference type="Rhea" id="RHEA:19737"/>
        <dbReference type="ChEBI" id="CHEBI:15377"/>
        <dbReference type="ChEBI" id="CHEBI:29985"/>
        <dbReference type="ChEBI" id="CHEBI:58800"/>
        <dbReference type="ChEBI" id="CHEBI:59888"/>
        <dbReference type="EC" id="3.5.1.94"/>
    </reaction>
</comment>
<dbReference type="AlphaFoldDB" id="A0A2M9G2V8"/>
<evidence type="ECO:0000256" key="2">
    <source>
        <dbReference type="ARBA" id="ARBA00052718"/>
    </source>
</evidence>
<dbReference type="SUPFAM" id="SSF52317">
    <property type="entry name" value="Class I glutamine amidotransferase-like"/>
    <property type="match status" value="1"/>
</dbReference>
<name>A0A2M9G2V8_9PROT</name>
<dbReference type="PROSITE" id="PS51273">
    <property type="entry name" value="GATASE_TYPE_1"/>
    <property type="match status" value="1"/>
</dbReference>
<comment type="function">
    <text evidence="3">Involved in the breakdown of putrescine via hydrolysis of the gamma-glutamyl linkage of gamma-glutamyl-gamma-aminobutyrate.</text>
</comment>
<sequence length="255" mass="27370">MSAAIRPVVAIATNRRELDGHRFHASGENYIHSAVDYAEATPVLLPALLDISAIGSLVAGIHGVVLTGGASNIQPHLYGEDEEAESGERDAGRDTTAFALTHACLEHGVPLLGICRGIQEMNVALGGSLHQHLRHVPGKFDHRRPREKPVEEQLAPRHGIAIRHDGLLARILEGAREVKVNSLHGQGVKRVADRLVVEATAADGSIEAVSVRGAKAFALGVQWHAEADPGKYPVHEKIWRAFGDACRQRLESVAG</sequence>
<dbReference type="FunFam" id="3.40.50.880:FF:000030">
    <property type="entry name" value="Gamma-glutamyl-gamma-aminobutyrate hydrolase PuuD"/>
    <property type="match status" value="1"/>
</dbReference>
<evidence type="ECO:0000313" key="7">
    <source>
        <dbReference type="Proteomes" id="UP000229498"/>
    </source>
</evidence>
<dbReference type="EMBL" id="PHIG01000031">
    <property type="protein sequence ID" value="PJK30038.1"/>
    <property type="molecule type" value="Genomic_DNA"/>
</dbReference>
<dbReference type="InterPro" id="IPR011697">
    <property type="entry name" value="Peptidase_C26"/>
</dbReference>
<dbReference type="GO" id="GO:0006598">
    <property type="term" value="P:polyamine catabolic process"/>
    <property type="evidence" value="ECO:0007669"/>
    <property type="project" value="TreeGrafter"/>
</dbReference>
<proteinExistence type="inferred from homology"/>
<dbReference type="OrthoDB" id="9813383at2"/>
<dbReference type="CDD" id="cd01745">
    <property type="entry name" value="GATase1_2"/>
    <property type="match status" value="1"/>
</dbReference>
<evidence type="ECO:0000256" key="4">
    <source>
        <dbReference type="ARBA" id="ARBA00060634"/>
    </source>
</evidence>
<accession>A0A2M9G2V8</accession>
<organism evidence="6 7">
    <name type="scientific">Minwuia thermotolerans</name>
    <dbReference type="NCBI Taxonomy" id="2056226"/>
    <lineage>
        <taxon>Bacteria</taxon>
        <taxon>Pseudomonadati</taxon>
        <taxon>Pseudomonadota</taxon>
        <taxon>Alphaproteobacteria</taxon>
        <taxon>Minwuiales</taxon>
        <taxon>Minwuiaceae</taxon>
        <taxon>Minwuia</taxon>
    </lineage>
</organism>
<dbReference type="PANTHER" id="PTHR43235:SF1">
    <property type="entry name" value="GLUTAMINE AMIDOTRANSFERASE PB2B2.05-RELATED"/>
    <property type="match status" value="1"/>
</dbReference>
<keyword evidence="7" id="KW-1185">Reference proteome</keyword>
<comment type="similarity">
    <text evidence="1">Belongs to the peptidase C26 family.</text>
</comment>
<protein>
    <recommendedName>
        <fullName evidence="5">gamma-glutamyl-gamma-aminobutyrate hydrolase</fullName>
        <ecNumber evidence="5">3.5.1.94</ecNumber>
    </recommendedName>
</protein>
<dbReference type="GO" id="GO:0005829">
    <property type="term" value="C:cytosol"/>
    <property type="evidence" value="ECO:0007669"/>
    <property type="project" value="TreeGrafter"/>
</dbReference>
<dbReference type="GO" id="GO:0033969">
    <property type="term" value="F:gamma-glutamyl-gamma-aminobutyrate hydrolase activity"/>
    <property type="evidence" value="ECO:0007669"/>
    <property type="project" value="UniProtKB-EC"/>
</dbReference>
<dbReference type="Proteomes" id="UP000229498">
    <property type="component" value="Unassembled WGS sequence"/>
</dbReference>
<dbReference type="PANTHER" id="PTHR43235">
    <property type="entry name" value="GLUTAMINE AMIDOTRANSFERASE PB2B2.05-RELATED"/>
    <property type="match status" value="1"/>
</dbReference>
<reference evidence="6 7" key="1">
    <citation type="submission" date="2017-11" db="EMBL/GenBank/DDBJ databases">
        <title>Draft genome sequence of Rhizobiales bacterium SY3-13.</title>
        <authorList>
            <person name="Sun C."/>
        </authorList>
    </citation>
    <scope>NUCLEOTIDE SEQUENCE [LARGE SCALE GENOMIC DNA]</scope>
    <source>
        <strain evidence="6 7">SY3-13</strain>
    </source>
</reference>
<comment type="caution">
    <text evidence="6">The sequence shown here is derived from an EMBL/GenBank/DDBJ whole genome shotgun (WGS) entry which is preliminary data.</text>
</comment>
<dbReference type="Pfam" id="PF07722">
    <property type="entry name" value="Peptidase_C26"/>
    <property type="match status" value="1"/>
</dbReference>
<keyword evidence="6" id="KW-0378">Hydrolase</keyword>
<dbReference type="RefSeq" id="WP_109793312.1">
    <property type="nucleotide sequence ID" value="NZ_PHIG01000031.1"/>
</dbReference>
<evidence type="ECO:0000256" key="1">
    <source>
        <dbReference type="ARBA" id="ARBA00011083"/>
    </source>
</evidence>
<dbReference type="InterPro" id="IPR029062">
    <property type="entry name" value="Class_I_gatase-like"/>
</dbReference>
<dbReference type="EC" id="3.5.1.94" evidence="5"/>
<evidence type="ECO:0000313" key="6">
    <source>
        <dbReference type="EMBL" id="PJK30038.1"/>
    </source>
</evidence>
<dbReference type="InterPro" id="IPR044668">
    <property type="entry name" value="PuuD-like"/>
</dbReference>
<evidence type="ECO:0000256" key="5">
    <source>
        <dbReference type="ARBA" id="ARBA00066788"/>
    </source>
</evidence>
<comment type="pathway">
    <text evidence="4">Amine and polyamine degradation; putrescine degradation; 4-aminobutanoate from putrescine: step 4/4.</text>
</comment>
<dbReference type="Gene3D" id="3.40.50.880">
    <property type="match status" value="1"/>
</dbReference>